<evidence type="ECO:0000313" key="3">
    <source>
        <dbReference type="Proteomes" id="UP001283361"/>
    </source>
</evidence>
<dbReference type="Proteomes" id="UP001283361">
    <property type="component" value="Unassembled WGS sequence"/>
</dbReference>
<gene>
    <name evidence="2" type="ORF">RRG08_016196</name>
</gene>
<dbReference type="EMBL" id="JAWDGP010003560">
    <property type="protein sequence ID" value="KAK3773092.1"/>
    <property type="molecule type" value="Genomic_DNA"/>
</dbReference>
<evidence type="ECO:0000313" key="2">
    <source>
        <dbReference type="EMBL" id="KAK3773092.1"/>
    </source>
</evidence>
<dbReference type="InterPro" id="IPR034751">
    <property type="entry name" value="Yippee"/>
</dbReference>
<feature type="domain" description="Yippee" evidence="1">
    <location>
        <begin position="15"/>
        <end position="98"/>
    </location>
</feature>
<accession>A0AAE0ZPP2</accession>
<keyword evidence="3" id="KW-1185">Reference proteome</keyword>
<reference evidence="2" key="1">
    <citation type="journal article" date="2023" name="G3 (Bethesda)">
        <title>A reference genome for the long-term kleptoplast-retaining sea slug Elysia crispata morphotype clarki.</title>
        <authorList>
            <person name="Eastman K.E."/>
            <person name="Pendleton A.L."/>
            <person name="Shaikh M.A."/>
            <person name="Suttiyut T."/>
            <person name="Ogas R."/>
            <person name="Tomko P."/>
            <person name="Gavelis G."/>
            <person name="Widhalm J.R."/>
            <person name="Wisecaver J.H."/>
        </authorList>
    </citation>
    <scope>NUCLEOTIDE SEQUENCE</scope>
    <source>
        <strain evidence="2">ECLA1</strain>
    </source>
</reference>
<sequence>MVKTFQAYLPTKCHRTYSCVHCRAHLANHDELISKPPWSSTVCCKPLEDHNCPNRVALMTLFVRFYAAGVTLVSKIICQFFEIQRLRQYRHGAPSFPN</sequence>
<organism evidence="2 3">
    <name type="scientific">Elysia crispata</name>
    <name type="common">lettuce slug</name>
    <dbReference type="NCBI Taxonomy" id="231223"/>
    <lineage>
        <taxon>Eukaryota</taxon>
        <taxon>Metazoa</taxon>
        <taxon>Spiralia</taxon>
        <taxon>Lophotrochozoa</taxon>
        <taxon>Mollusca</taxon>
        <taxon>Gastropoda</taxon>
        <taxon>Heterobranchia</taxon>
        <taxon>Euthyneura</taxon>
        <taxon>Panpulmonata</taxon>
        <taxon>Sacoglossa</taxon>
        <taxon>Placobranchoidea</taxon>
        <taxon>Plakobranchidae</taxon>
        <taxon>Elysia</taxon>
    </lineage>
</organism>
<comment type="caution">
    <text evidence="2">The sequence shown here is derived from an EMBL/GenBank/DDBJ whole genome shotgun (WGS) entry which is preliminary data.</text>
</comment>
<dbReference type="PROSITE" id="PS51792">
    <property type="entry name" value="YIPPEE"/>
    <property type="match status" value="1"/>
</dbReference>
<proteinExistence type="predicted"/>
<name>A0AAE0ZPP2_9GAST</name>
<evidence type="ECO:0000259" key="1">
    <source>
        <dbReference type="PROSITE" id="PS51792"/>
    </source>
</evidence>
<protein>
    <recommendedName>
        <fullName evidence="1">Yippee domain-containing protein</fullName>
    </recommendedName>
</protein>
<dbReference type="AlphaFoldDB" id="A0AAE0ZPP2"/>